<organism evidence="9 10">
    <name type="scientific">Muricomes intestini</name>
    <dbReference type="NCBI Taxonomy" id="1796634"/>
    <lineage>
        <taxon>Bacteria</taxon>
        <taxon>Bacillati</taxon>
        <taxon>Bacillota</taxon>
        <taxon>Clostridia</taxon>
        <taxon>Lachnospirales</taxon>
        <taxon>Lachnospiraceae</taxon>
        <taxon>Muricomes</taxon>
    </lineage>
</organism>
<evidence type="ECO:0000256" key="2">
    <source>
        <dbReference type="ARBA" id="ARBA00008335"/>
    </source>
</evidence>
<dbReference type="InterPro" id="IPR020846">
    <property type="entry name" value="MFS_dom"/>
</dbReference>
<feature type="transmembrane region" description="Helical" evidence="7">
    <location>
        <begin position="277"/>
        <end position="294"/>
    </location>
</feature>
<evidence type="ECO:0000259" key="8">
    <source>
        <dbReference type="PROSITE" id="PS50850"/>
    </source>
</evidence>
<dbReference type="Gene3D" id="1.20.1250.20">
    <property type="entry name" value="MFS general substrate transporter like domains"/>
    <property type="match status" value="2"/>
</dbReference>
<dbReference type="PROSITE" id="PS50850">
    <property type="entry name" value="MFS"/>
    <property type="match status" value="1"/>
</dbReference>
<feature type="transmembrane region" description="Helical" evidence="7">
    <location>
        <begin position="74"/>
        <end position="91"/>
    </location>
</feature>
<feature type="transmembrane region" description="Helical" evidence="7">
    <location>
        <begin position="7"/>
        <end position="26"/>
    </location>
</feature>
<keyword evidence="5 7" id="KW-1133">Transmembrane helix</keyword>
<feature type="transmembrane region" description="Helical" evidence="7">
    <location>
        <begin position="46"/>
        <end position="67"/>
    </location>
</feature>
<feature type="transmembrane region" description="Helical" evidence="7">
    <location>
        <begin position="212"/>
        <end position="233"/>
    </location>
</feature>
<dbReference type="OrthoDB" id="1674556at2"/>
<comment type="similarity">
    <text evidence="2">Belongs to the major facilitator superfamily.</text>
</comment>
<comment type="subcellular location">
    <subcellularLocation>
        <location evidence="1">Cell membrane</location>
        <topology evidence="1">Multi-pass membrane protein</topology>
    </subcellularLocation>
</comment>
<dbReference type="AlphaFoldDB" id="A0A4R3K545"/>
<evidence type="ECO:0000313" key="9">
    <source>
        <dbReference type="EMBL" id="TCS77924.1"/>
    </source>
</evidence>
<dbReference type="RefSeq" id="WP_132381782.1">
    <property type="nucleotide sequence ID" value="NZ_SLZZ01000014.1"/>
</dbReference>
<evidence type="ECO:0000256" key="3">
    <source>
        <dbReference type="ARBA" id="ARBA00022448"/>
    </source>
</evidence>
<name>A0A4R3K545_9FIRM</name>
<proteinExistence type="inferred from homology"/>
<protein>
    <submittedName>
        <fullName evidence="9">Fucose permease</fullName>
    </submittedName>
</protein>
<feature type="transmembrane region" description="Helical" evidence="7">
    <location>
        <begin position="363"/>
        <end position="380"/>
    </location>
</feature>
<evidence type="ECO:0000313" key="10">
    <source>
        <dbReference type="Proteomes" id="UP000295726"/>
    </source>
</evidence>
<keyword evidence="4 7" id="KW-0812">Transmembrane</keyword>
<sequence length="394" mass="42862">MSKRQVWVITIGGFLSYFLFGFIDNMKGTTIPFILQDTGYSYSEGGSIIFSEYTGFFIATFVAGLLADLFGKKFTLIMSGICLIFGAIGYASSSNLIVFIVFIFFIGLGLGSLELSGSNVISEVHSHNKGRYLNLLNAFYGVGSIITPIVTGYLLNSGVSCRAVYRYSLFVIVPITIYFLAMRYPKADIVKEQSEKTNFKEIIQIITRKEVLLMYVVIFAYVAAEIGIATWMVEFVQKAKGVSSAAGAMYLSIHFAGMMIGRLLGSLFVDKVGHLKSLLIFSVMSIFCITLGVFGPSSIAIVLAFTGFCFSIIFPTSTAVVSEIPTKNSGTMLGIFFAFGGLGGMAGPWLIGVMNDVFGLKSGMAVNIVFCIIVMTALIIRMSSKVKSRDTRLT</sequence>
<dbReference type="GO" id="GO:0005886">
    <property type="term" value="C:plasma membrane"/>
    <property type="evidence" value="ECO:0007669"/>
    <property type="project" value="UniProtKB-SubCell"/>
</dbReference>
<feature type="transmembrane region" description="Helical" evidence="7">
    <location>
        <begin position="97"/>
        <end position="115"/>
    </location>
</feature>
<feature type="domain" description="Major facilitator superfamily (MFS) profile" evidence="8">
    <location>
        <begin position="5"/>
        <end position="389"/>
    </location>
</feature>
<dbReference type="GO" id="GO:0022857">
    <property type="term" value="F:transmembrane transporter activity"/>
    <property type="evidence" value="ECO:0007669"/>
    <property type="project" value="InterPro"/>
</dbReference>
<dbReference type="InterPro" id="IPR051788">
    <property type="entry name" value="MFS_Transporter"/>
</dbReference>
<dbReference type="Pfam" id="PF07690">
    <property type="entry name" value="MFS_1"/>
    <property type="match status" value="1"/>
</dbReference>
<dbReference type="InterPro" id="IPR036259">
    <property type="entry name" value="MFS_trans_sf"/>
</dbReference>
<dbReference type="EMBL" id="SLZZ01000014">
    <property type="protein sequence ID" value="TCS77924.1"/>
    <property type="molecule type" value="Genomic_DNA"/>
</dbReference>
<evidence type="ECO:0000256" key="7">
    <source>
        <dbReference type="SAM" id="Phobius"/>
    </source>
</evidence>
<keyword evidence="10" id="KW-1185">Reference proteome</keyword>
<dbReference type="PANTHER" id="PTHR23514:SF3">
    <property type="entry name" value="BYPASS OF STOP CODON PROTEIN 6"/>
    <property type="match status" value="1"/>
</dbReference>
<accession>A0A4R3K545</accession>
<gene>
    <name evidence="9" type="ORF">EDD59_11480</name>
</gene>
<feature type="transmembrane region" description="Helical" evidence="7">
    <location>
        <begin position="167"/>
        <end position="184"/>
    </location>
</feature>
<evidence type="ECO:0000256" key="4">
    <source>
        <dbReference type="ARBA" id="ARBA00022692"/>
    </source>
</evidence>
<keyword evidence="3" id="KW-0813">Transport</keyword>
<dbReference type="InterPro" id="IPR011701">
    <property type="entry name" value="MFS"/>
</dbReference>
<feature type="transmembrane region" description="Helical" evidence="7">
    <location>
        <begin position="333"/>
        <end position="351"/>
    </location>
</feature>
<reference evidence="9 10" key="1">
    <citation type="submission" date="2019-03" db="EMBL/GenBank/DDBJ databases">
        <title>Genomic Encyclopedia of Type Strains, Phase IV (KMG-IV): sequencing the most valuable type-strain genomes for metagenomic binning, comparative biology and taxonomic classification.</title>
        <authorList>
            <person name="Goeker M."/>
        </authorList>
    </citation>
    <scope>NUCLEOTIDE SEQUENCE [LARGE SCALE GENOMIC DNA]</scope>
    <source>
        <strain evidence="9 10">DSM 29489</strain>
    </source>
</reference>
<evidence type="ECO:0000256" key="5">
    <source>
        <dbReference type="ARBA" id="ARBA00022989"/>
    </source>
</evidence>
<comment type="caution">
    <text evidence="9">The sequence shown here is derived from an EMBL/GenBank/DDBJ whole genome shotgun (WGS) entry which is preliminary data.</text>
</comment>
<keyword evidence="6 7" id="KW-0472">Membrane</keyword>
<dbReference type="PANTHER" id="PTHR23514">
    <property type="entry name" value="BYPASS OF STOP CODON PROTEIN 6"/>
    <property type="match status" value="1"/>
</dbReference>
<feature type="transmembrane region" description="Helical" evidence="7">
    <location>
        <begin position="135"/>
        <end position="155"/>
    </location>
</feature>
<dbReference type="Proteomes" id="UP000295726">
    <property type="component" value="Unassembled WGS sequence"/>
</dbReference>
<evidence type="ECO:0000256" key="6">
    <source>
        <dbReference type="ARBA" id="ARBA00023136"/>
    </source>
</evidence>
<feature type="transmembrane region" description="Helical" evidence="7">
    <location>
        <begin position="300"/>
        <end position="321"/>
    </location>
</feature>
<evidence type="ECO:0000256" key="1">
    <source>
        <dbReference type="ARBA" id="ARBA00004651"/>
    </source>
</evidence>
<dbReference type="SUPFAM" id="SSF103473">
    <property type="entry name" value="MFS general substrate transporter"/>
    <property type="match status" value="1"/>
</dbReference>
<feature type="transmembrane region" description="Helical" evidence="7">
    <location>
        <begin position="245"/>
        <end position="265"/>
    </location>
</feature>